<dbReference type="Proteomes" id="UP000294616">
    <property type="component" value="Unassembled WGS sequence"/>
</dbReference>
<feature type="transmembrane region" description="Helical" evidence="1">
    <location>
        <begin position="29"/>
        <end position="49"/>
    </location>
</feature>
<keyword evidence="1" id="KW-1133">Transmembrane helix</keyword>
<dbReference type="RefSeq" id="WP_132220433.1">
    <property type="nucleotide sequence ID" value="NZ_SMGO01000001.1"/>
</dbReference>
<keyword evidence="1" id="KW-0812">Transmembrane</keyword>
<gene>
    <name evidence="2" type="ORF">C8N28_0082</name>
</gene>
<keyword evidence="1" id="KW-0472">Membrane</keyword>
<dbReference type="AlphaFoldDB" id="A0A4R1LZ01"/>
<feature type="transmembrane region" description="Helical" evidence="1">
    <location>
        <begin position="61"/>
        <end position="80"/>
    </location>
</feature>
<name>A0A4R1LZ01_9SPHI</name>
<keyword evidence="3" id="KW-1185">Reference proteome</keyword>
<dbReference type="EMBL" id="SMGO01000001">
    <property type="protein sequence ID" value="TCK84788.1"/>
    <property type="molecule type" value="Genomic_DNA"/>
</dbReference>
<organism evidence="2 3">
    <name type="scientific">Albibacterium bauzanense</name>
    <dbReference type="NCBI Taxonomy" id="653929"/>
    <lineage>
        <taxon>Bacteria</taxon>
        <taxon>Pseudomonadati</taxon>
        <taxon>Bacteroidota</taxon>
        <taxon>Sphingobacteriia</taxon>
        <taxon>Sphingobacteriales</taxon>
        <taxon>Sphingobacteriaceae</taxon>
        <taxon>Albibacterium</taxon>
    </lineage>
</organism>
<sequence>MKRVTPLNILTAALLIWLGFGLLDGTLGLSQALWVLLLVVLVFIGDQLFRMLLGSLKRIWIVQMIFIAITVATAFAIWYIKN</sequence>
<comment type="caution">
    <text evidence="2">The sequence shown here is derived from an EMBL/GenBank/DDBJ whole genome shotgun (WGS) entry which is preliminary data.</text>
</comment>
<accession>A0A4R1LZ01</accession>
<evidence type="ECO:0000313" key="3">
    <source>
        <dbReference type="Proteomes" id="UP000294616"/>
    </source>
</evidence>
<evidence type="ECO:0000313" key="2">
    <source>
        <dbReference type="EMBL" id="TCK84788.1"/>
    </source>
</evidence>
<reference evidence="2 3" key="1">
    <citation type="submission" date="2019-03" db="EMBL/GenBank/DDBJ databases">
        <title>Genomic Encyclopedia of Archaeal and Bacterial Type Strains, Phase II (KMG-II): from individual species to whole genera.</title>
        <authorList>
            <person name="Goeker M."/>
        </authorList>
    </citation>
    <scope>NUCLEOTIDE SEQUENCE [LARGE SCALE GENOMIC DNA]</scope>
    <source>
        <strain evidence="2 3">DSM 22554</strain>
    </source>
</reference>
<protein>
    <submittedName>
        <fullName evidence="2">Uncharacterized protein</fullName>
    </submittedName>
</protein>
<evidence type="ECO:0000256" key="1">
    <source>
        <dbReference type="SAM" id="Phobius"/>
    </source>
</evidence>
<proteinExistence type="predicted"/>